<dbReference type="InterPro" id="IPR001844">
    <property type="entry name" value="Cpn60/GroEL"/>
</dbReference>
<proteinExistence type="inferred from homology"/>
<organism evidence="6">
    <name type="scientific">uncultured virus</name>
    <dbReference type="NCBI Taxonomy" id="340016"/>
    <lineage>
        <taxon>Viruses</taxon>
        <taxon>environmental samples</taxon>
    </lineage>
</organism>
<dbReference type="Gene3D" id="1.10.560.10">
    <property type="entry name" value="GroEL-like equatorial domain"/>
    <property type="match status" value="1"/>
</dbReference>
<dbReference type="InterPro" id="IPR027409">
    <property type="entry name" value="GroEL-like_apical_dom_sf"/>
</dbReference>
<accession>A0A240F770</accession>
<dbReference type="EMBL" id="KU595471">
    <property type="protein sequence ID" value="AQM32637.1"/>
    <property type="molecule type" value="Genomic_DNA"/>
</dbReference>
<evidence type="ECO:0000256" key="4">
    <source>
        <dbReference type="ARBA" id="ARBA00022840"/>
    </source>
</evidence>
<dbReference type="GO" id="GO:0005524">
    <property type="term" value="F:ATP binding"/>
    <property type="evidence" value="ECO:0007669"/>
    <property type="project" value="UniProtKB-KW"/>
</dbReference>
<sequence length="504" mass="53731">METILTGAEARSKLLVGVNKLANSIKGTLGPNARTVVIQNPMGGMPVIINDGVSIARMVNDKDPYVQMGIDLLKEVASEAQQKSGDGTTSATLIAQTLCNGSLSLMENGTSPLVIRDALRSYLAATEEYVRESAIEDFDLKDVATIAANNDGELGELIAGVVKRGQGITIERSPTNETYVKRASGFEMNAGYAHALMANAPRAKCEFDNPMVLTTTEKISTFNALVPALEVAVKQNKPLVIFCSDFNGQMLQNLLVNIVQGKVSVCMIKPAGMPEQQQAWLEDVAAATGAKLFKMSLNESIVNITSDDLGSCEKFVSSQTNTILSIKETDELGQYIDELTQLEDEAENDWLAEQYSNRAKRLGKGISTIYVGGASEIEQVETKERVDDAVNACKLALSSGVVIGGGATLYRAADELDEEGDVADLFRAALKTPLETIVLNAGLDETPIGVNKVAYVCGITGQIRDAKEDGVLDPMQVVLNSLESAVSIAALVLMTDAAIIAPSD</sequence>
<evidence type="ECO:0000256" key="2">
    <source>
        <dbReference type="ARBA" id="ARBA00008020"/>
    </source>
</evidence>
<comment type="similarity">
    <text evidence="1">Belongs to the chaperonin (HSP60) family.</text>
</comment>
<dbReference type="SUPFAM" id="SSF48592">
    <property type="entry name" value="GroEL equatorial domain-like"/>
    <property type="match status" value="1"/>
</dbReference>
<protein>
    <submittedName>
        <fullName evidence="6">Chaperonin GroEL</fullName>
    </submittedName>
</protein>
<name>A0A240F770_9VIRU</name>
<dbReference type="Gene3D" id="3.30.260.10">
    <property type="entry name" value="TCP-1-like chaperonin intermediate domain"/>
    <property type="match status" value="1"/>
</dbReference>
<dbReference type="NCBIfam" id="NF009487">
    <property type="entry name" value="PRK12849.1"/>
    <property type="match status" value="1"/>
</dbReference>
<keyword evidence="3" id="KW-0547">Nucleotide-binding</keyword>
<dbReference type="InterPro" id="IPR002423">
    <property type="entry name" value="Cpn60/GroEL/TCP-1"/>
</dbReference>
<keyword evidence="5" id="KW-0143">Chaperone</keyword>
<gene>
    <name evidence="6" type="primary">GroEL</name>
</gene>
<dbReference type="FunFam" id="3.50.7.10:FF:000001">
    <property type="entry name" value="60 kDa chaperonin"/>
    <property type="match status" value="1"/>
</dbReference>
<dbReference type="Pfam" id="PF00118">
    <property type="entry name" value="Cpn60_TCP1"/>
    <property type="match status" value="1"/>
</dbReference>
<dbReference type="InterPro" id="IPR017998">
    <property type="entry name" value="Chaperone_TCP-1"/>
</dbReference>
<evidence type="ECO:0000256" key="3">
    <source>
        <dbReference type="ARBA" id="ARBA00022741"/>
    </source>
</evidence>
<dbReference type="PRINTS" id="PR00304">
    <property type="entry name" value="TCOMPLEXTCP1"/>
</dbReference>
<dbReference type="PANTHER" id="PTHR45633">
    <property type="entry name" value="60 KDA HEAT SHOCK PROTEIN, MITOCHONDRIAL"/>
    <property type="match status" value="1"/>
</dbReference>
<evidence type="ECO:0000256" key="1">
    <source>
        <dbReference type="ARBA" id="ARBA00006607"/>
    </source>
</evidence>
<keyword evidence="4" id="KW-0067">ATP-binding</keyword>
<comment type="similarity">
    <text evidence="2">Belongs to the TCP-1 chaperonin family.</text>
</comment>
<reference evidence="6" key="1">
    <citation type="journal article" date="2017" name="ISME J.">
        <title>Novel chaperonins are prevalent in the virioplankton and demonstrate links to viral biology and ecology.</title>
        <authorList>
            <person name="Marine R.L."/>
            <person name="Nasko D.J."/>
            <person name="Wray J."/>
            <person name="Polson S.W."/>
            <person name="Wommack K.E."/>
        </authorList>
    </citation>
    <scope>NUCLEOTIDE SEQUENCE</scope>
</reference>
<dbReference type="InterPro" id="IPR027410">
    <property type="entry name" value="TCP-1-like_intermed_sf"/>
</dbReference>
<dbReference type="GO" id="GO:0042026">
    <property type="term" value="P:protein refolding"/>
    <property type="evidence" value="ECO:0007669"/>
    <property type="project" value="InterPro"/>
</dbReference>
<dbReference type="GO" id="GO:0140662">
    <property type="term" value="F:ATP-dependent protein folding chaperone"/>
    <property type="evidence" value="ECO:0007669"/>
    <property type="project" value="InterPro"/>
</dbReference>
<evidence type="ECO:0000313" key="6">
    <source>
        <dbReference type="EMBL" id="AQM32637.1"/>
    </source>
</evidence>
<dbReference type="InterPro" id="IPR027413">
    <property type="entry name" value="GROEL-like_equatorial_sf"/>
</dbReference>
<evidence type="ECO:0000256" key="5">
    <source>
        <dbReference type="ARBA" id="ARBA00023186"/>
    </source>
</evidence>
<dbReference type="Gene3D" id="3.50.7.10">
    <property type="entry name" value="GroEL"/>
    <property type="match status" value="1"/>
</dbReference>
<dbReference type="SUPFAM" id="SSF52029">
    <property type="entry name" value="GroEL apical domain-like"/>
    <property type="match status" value="1"/>
</dbReference>